<dbReference type="MEROPS" id="S09.013"/>
<dbReference type="eggNOG" id="COG1506">
    <property type="taxonomic scope" value="Bacteria"/>
</dbReference>
<keyword evidence="1" id="KW-0645">Protease</keyword>
<organism evidence="7 8">
    <name type="scientific">Alistipes indistinctus YIT 12060</name>
    <dbReference type="NCBI Taxonomy" id="742725"/>
    <lineage>
        <taxon>Bacteria</taxon>
        <taxon>Pseudomonadati</taxon>
        <taxon>Bacteroidota</taxon>
        <taxon>Bacteroidia</taxon>
        <taxon>Bacteroidales</taxon>
        <taxon>Rikenellaceae</taxon>
        <taxon>Alistipes</taxon>
    </lineage>
</organism>
<keyword evidence="2" id="KW-0378">Hydrolase</keyword>
<dbReference type="InterPro" id="IPR001375">
    <property type="entry name" value="Peptidase_S9_cat"/>
</dbReference>
<dbReference type="InterPro" id="IPR050278">
    <property type="entry name" value="Serine_Prot_S9B/DPPIV"/>
</dbReference>
<dbReference type="InterPro" id="IPR002471">
    <property type="entry name" value="Pept_S9_AS"/>
</dbReference>
<dbReference type="Pfam" id="PF00326">
    <property type="entry name" value="Peptidase_S9"/>
    <property type="match status" value="1"/>
</dbReference>
<name>G5H8N6_9BACT</name>
<evidence type="ECO:0000256" key="1">
    <source>
        <dbReference type="ARBA" id="ARBA00022670"/>
    </source>
</evidence>
<dbReference type="Pfam" id="PF00930">
    <property type="entry name" value="DPPIV_N"/>
    <property type="match status" value="1"/>
</dbReference>
<dbReference type="InterPro" id="IPR002469">
    <property type="entry name" value="Peptidase_S9B_N"/>
</dbReference>
<evidence type="ECO:0000256" key="2">
    <source>
        <dbReference type="ARBA" id="ARBA00022801"/>
    </source>
</evidence>
<evidence type="ECO:0000313" key="7">
    <source>
        <dbReference type="EMBL" id="EHB92431.1"/>
    </source>
</evidence>
<dbReference type="HOGENOM" id="CLU_006105_2_0_10"/>
<dbReference type="SUPFAM" id="SSF53474">
    <property type="entry name" value="alpha/beta-Hydrolases"/>
    <property type="match status" value="1"/>
</dbReference>
<feature type="chain" id="PRO_5003477971" description="Peptidase S9 prolyl oligopeptidase catalytic domain-containing protein" evidence="4">
    <location>
        <begin position="17"/>
        <end position="724"/>
    </location>
</feature>
<reference evidence="7 8" key="1">
    <citation type="submission" date="2011-08" db="EMBL/GenBank/DDBJ databases">
        <title>The Genome Sequence of Alistipes indistinctus YIT 12060.</title>
        <authorList>
            <consortium name="The Broad Institute Genome Sequencing Platform"/>
            <person name="Earl A."/>
            <person name="Ward D."/>
            <person name="Feldgarden M."/>
            <person name="Gevers D."/>
            <person name="Morotomi M."/>
            <person name="Young S.K."/>
            <person name="Zeng Q."/>
            <person name="Gargeya S."/>
            <person name="Fitzgerald M."/>
            <person name="Haas B."/>
            <person name="Abouelleil A."/>
            <person name="Alvarado L."/>
            <person name="Arachchi H.M."/>
            <person name="Berlin A."/>
            <person name="Brown A."/>
            <person name="Chapman S.B."/>
            <person name="Chen Z."/>
            <person name="Dunbar C."/>
            <person name="Freedman E."/>
            <person name="Gearin G."/>
            <person name="Gellesch M."/>
            <person name="Goldberg J."/>
            <person name="Griggs A."/>
            <person name="Gujja S."/>
            <person name="Heiman D."/>
            <person name="Howarth C."/>
            <person name="Larson L."/>
            <person name="Lui A."/>
            <person name="MacDonald P.J.P."/>
            <person name="Montmayeur A."/>
            <person name="Murphy C."/>
            <person name="Neiman D."/>
            <person name="Pearson M."/>
            <person name="Priest M."/>
            <person name="Roberts A."/>
            <person name="Saif S."/>
            <person name="Shea T."/>
            <person name="Shenoy N."/>
            <person name="Sisk P."/>
            <person name="Stolte C."/>
            <person name="Sykes S."/>
            <person name="Wortman J."/>
            <person name="Nusbaum C."/>
            <person name="Birren B."/>
        </authorList>
    </citation>
    <scope>NUCLEOTIDE SEQUENCE [LARGE SCALE GENOMIC DNA]</scope>
    <source>
        <strain evidence="7 8">YIT 12060</strain>
    </source>
</reference>
<dbReference type="EMBL" id="ADLD01000011">
    <property type="protein sequence ID" value="EHB92431.1"/>
    <property type="molecule type" value="Genomic_DNA"/>
</dbReference>
<proteinExistence type="predicted"/>
<evidence type="ECO:0008006" key="9">
    <source>
        <dbReference type="Google" id="ProtNLM"/>
    </source>
</evidence>
<dbReference type="Gene3D" id="2.140.10.30">
    <property type="entry name" value="Dipeptidylpeptidase IV, N-terminal domain"/>
    <property type="match status" value="1"/>
</dbReference>
<dbReference type="eggNOG" id="COG0823">
    <property type="taxonomic scope" value="Bacteria"/>
</dbReference>
<feature type="domain" description="Peptidase S9 prolyl oligopeptidase catalytic" evidence="5">
    <location>
        <begin position="527"/>
        <end position="723"/>
    </location>
</feature>
<keyword evidence="8" id="KW-1185">Reference proteome</keyword>
<dbReference type="PANTHER" id="PTHR11731">
    <property type="entry name" value="PROTEASE FAMILY S9B,C DIPEPTIDYL-PEPTIDASE IV-RELATED"/>
    <property type="match status" value="1"/>
</dbReference>
<dbReference type="SUPFAM" id="SSF82171">
    <property type="entry name" value="DPP6 N-terminal domain-like"/>
    <property type="match status" value="1"/>
</dbReference>
<dbReference type="InterPro" id="IPR029058">
    <property type="entry name" value="AB_hydrolase_fold"/>
</dbReference>
<dbReference type="GO" id="GO:0004252">
    <property type="term" value="F:serine-type endopeptidase activity"/>
    <property type="evidence" value="ECO:0007669"/>
    <property type="project" value="InterPro"/>
</dbReference>
<feature type="domain" description="Dipeptidylpeptidase IV N-terminal" evidence="6">
    <location>
        <begin position="92"/>
        <end position="444"/>
    </location>
</feature>
<evidence type="ECO:0000256" key="3">
    <source>
        <dbReference type="ARBA" id="ARBA00023180"/>
    </source>
</evidence>
<keyword evidence="4" id="KW-0732">Signal</keyword>
<dbReference type="FunFam" id="3.40.50.1820:FF:000003">
    <property type="entry name" value="Dipeptidyl peptidase 4"/>
    <property type="match status" value="1"/>
</dbReference>
<dbReference type="Proteomes" id="UP000006008">
    <property type="component" value="Unassembled WGS sequence"/>
</dbReference>
<evidence type="ECO:0000313" key="8">
    <source>
        <dbReference type="Proteomes" id="UP000006008"/>
    </source>
</evidence>
<dbReference type="PROSITE" id="PS00708">
    <property type="entry name" value="PRO_ENDOPEP_SER"/>
    <property type="match status" value="1"/>
</dbReference>
<evidence type="ECO:0000256" key="4">
    <source>
        <dbReference type="SAM" id="SignalP"/>
    </source>
</evidence>
<dbReference type="PANTHER" id="PTHR11731:SF193">
    <property type="entry name" value="DIPEPTIDYL PEPTIDASE 9"/>
    <property type="match status" value="1"/>
</dbReference>
<dbReference type="Gene3D" id="3.40.50.1820">
    <property type="entry name" value="alpha/beta hydrolase"/>
    <property type="match status" value="1"/>
</dbReference>
<protein>
    <recommendedName>
        <fullName evidence="9">Peptidase S9 prolyl oligopeptidase catalytic domain-containing protein</fullName>
    </recommendedName>
</protein>
<gene>
    <name evidence="7" type="ORF">HMPREF9450_01296</name>
</gene>
<keyword evidence="3" id="KW-0325">Glycoprotein</keyword>
<dbReference type="STRING" id="742725.HMPREF9450_01296"/>
<accession>G5H8N6</accession>
<feature type="signal peptide" evidence="4">
    <location>
        <begin position="1"/>
        <end position="16"/>
    </location>
</feature>
<sequence>MAMALTLCSAVTCSSAAPVAGAGRFGYDDMKQGIFVPRTVQGVRSMNDGEHYTTMSDGKILEFSYGTGEQTAVVFDSKQQQPVLPFTDYAFSSDERRILLTTEVKPIYRRSFTAEYWIYDREEDRLIRLSAGGPQQVAQFSPDATRLAFVRGNNLYVVDLATGSERQITSDGLFNHIINGIPDWVYEEEFGFSRAFAWSPDGKNLAWMRFDESRVREYNMNRFEGDLYPENYSFKYPKAGEQNSIVEVYNYNLESGRRSRIDTGKETDQYIPRVKWTPAGGLLVYRLNRSQNHFELLLCDAAALAAGAGTDAGVVSARVIYDERDPRYVERVDDECVTFLPDGERFVVRSEKDGFTHLYLYSAETGFLNRITSGDWEVTALAGIEGDRVYYLSTETSPLKRDLYSIRLNGKDKRRLTDGSGTYSVAPSRGFRYFISYFSNVSTPNRVTLHAADGKLVRTLEDNVALRNTLSKLNVPEKEFFTFRNPEGIEFNGYMIRPADFDSTRSYPLFMVQYSGPGSQRVADSWSMGWEDVLVQQGYIVACVDGRGTGFRGSEFKKCTYKQLGKYEVEDQIAAARYLGALPYIDSDRIGIFGWSYGGFMALNCILKGNDVFKMAIAVAPVTSWRFYDTIYTEIYNGDPNENPSGYDDNSPINFADRLKGKLLIAHGTADDNVHIQNTYEMVARLVQHDKPFEMYIYPDRNHSMGNYRNHLMERCIEFVHRNL</sequence>
<comment type="caution">
    <text evidence="7">The sequence shown here is derived from an EMBL/GenBank/DDBJ whole genome shotgun (WGS) entry which is preliminary data.</text>
</comment>
<evidence type="ECO:0000259" key="5">
    <source>
        <dbReference type="Pfam" id="PF00326"/>
    </source>
</evidence>
<dbReference type="PATRIC" id="fig|742725.3.peg.1373"/>
<dbReference type="GO" id="GO:0006508">
    <property type="term" value="P:proteolysis"/>
    <property type="evidence" value="ECO:0007669"/>
    <property type="project" value="UniProtKB-KW"/>
</dbReference>
<dbReference type="GO" id="GO:0008239">
    <property type="term" value="F:dipeptidyl-peptidase activity"/>
    <property type="evidence" value="ECO:0007669"/>
    <property type="project" value="TreeGrafter"/>
</dbReference>
<dbReference type="AlphaFoldDB" id="G5H8N6"/>
<evidence type="ECO:0000259" key="6">
    <source>
        <dbReference type="Pfam" id="PF00930"/>
    </source>
</evidence>